<feature type="chain" id="PRO_5004342149" evidence="1">
    <location>
        <begin position="21"/>
        <end position="94"/>
    </location>
</feature>
<protein>
    <submittedName>
        <fullName evidence="2">Uncharacterized protein</fullName>
    </submittedName>
</protein>
<accession>R0I5J6</accession>
<proteinExistence type="predicted"/>
<keyword evidence="1" id="KW-0732">Signal</keyword>
<dbReference type="AlphaFoldDB" id="R0I5J6"/>
<evidence type="ECO:0000256" key="1">
    <source>
        <dbReference type="SAM" id="SignalP"/>
    </source>
</evidence>
<evidence type="ECO:0000313" key="2">
    <source>
        <dbReference type="EMBL" id="EOA33305.1"/>
    </source>
</evidence>
<gene>
    <name evidence="2" type="ORF">CARUB_v10021329mg</name>
</gene>
<reference evidence="3" key="1">
    <citation type="journal article" date="2013" name="Nat. Genet.">
        <title>The Capsella rubella genome and the genomic consequences of rapid mating system evolution.</title>
        <authorList>
            <person name="Slotte T."/>
            <person name="Hazzouri K.M."/>
            <person name="Agren J.A."/>
            <person name="Koenig D."/>
            <person name="Maumus F."/>
            <person name="Guo Y.L."/>
            <person name="Steige K."/>
            <person name="Platts A.E."/>
            <person name="Escobar J.S."/>
            <person name="Newman L.K."/>
            <person name="Wang W."/>
            <person name="Mandakova T."/>
            <person name="Vello E."/>
            <person name="Smith L.M."/>
            <person name="Henz S.R."/>
            <person name="Steffen J."/>
            <person name="Takuno S."/>
            <person name="Brandvain Y."/>
            <person name="Coop G."/>
            <person name="Andolfatto P."/>
            <person name="Hu T.T."/>
            <person name="Blanchette M."/>
            <person name="Clark R.M."/>
            <person name="Quesneville H."/>
            <person name="Nordborg M."/>
            <person name="Gaut B.S."/>
            <person name="Lysak M.A."/>
            <person name="Jenkins J."/>
            <person name="Grimwood J."/>
            <person name="Chapman J."/>
            <person name="Prochnik S."/>
            <person name="Shu S."/>
            <person name="Rokhsar D."/>
            <person name="Schmutz J."/>
            <person name="Weigel D."/>
            <person name="Wright S.I."/>
        </authorList>
    </citation>
    <scope>NUCLEOTIDE SEQUENCE [LARGE SCALE GENOMIC DNA]</scope>
    <source>
        <strain evidence="3">cv. Monte Gargano</strain>
    </source>
</reference>
<name>R0I5J6_9BRAS</name>
<organism evidence="2 3">
    <name type="scientific">Capsella rubella</name>
    <dbReference type="NCBI Taxonomy" id="81985"/>
    <lineage>
        <taxon>Eukaryota</taxon>
        <taxon>Viridiplantae</taxon>
        <taxon>Streptophyta</taxon>
        <taxon>Embryophyta</taxon>
        <taxon>Tracheophyta</taxon>
        <taxon>Spermatophyta</taxon>
        <taxon>Magnoliopsida</taxon>
        <taxon>eudicotyledons</taxon>
        <taxon>Gunneridae</taxon>
        <taxon>Pentapetalae</taxon>
        <taxon>rosids</taxon>
        <taxon>malvids</taxon>
        <taxon>Brassicales</taxon>
        <taxon>Brassicaceae</taxon>
        <taxon>Camelineae</taxon>
        <taxon>Capsella</taxon>
    </lineage>
</organism>
<keyword evidence="3" id="KW-1185">Reference proteome</keyword>
<evidence type="ECO:0000313" key="3">
    <source>
        <dbReference type="Proteomes" id="UP000029121"/>
    </source>
</evidence>
<dbReference type="KEGG" id="crb:17894931"/>
<dbReference type="EMBL" id="KB870806">
    <property type="protein sequence ID" value="EOA33305.1"/>
    <property type="molecule type" value="Genomic_DNA"/>
</dbReference>
<dbReference type="Proteomes" id="UP000029121">
    <property type="component" value="Unassembled WGS sequence"/>
</dbReference>
<sequence>MKSVMKTMLVLALLVIAVSAETAVERCRRTTCETKCKDSKSFGCSDCLLRCAIPGGGSKIDQRALCLKNCDVGCGPSNDCYQRCIKRCPSTLMI</sequence>
<dbReference type="OrthoDB" id="1096116at2759"/>
<feature type="signal peptide" evidence="1">
    <location>
        <begin position="1"/>
        <end position="20"/>
    </location>
</feature>